<evidence type="ECO:0000256" key="1">
    <source>
        <dbReference type="ARBA" id="ARBA00010088"/>
    </source>
</evidence>
<keyword evidence="3" id="KW-0378">Hydrolase</keyword>
<dbReference type="Pfam" id="PF00561">
    <property type="entry name" value="Abhydrolase_1"/>
    <property type="match status" value="1"/>
</dbReference>
<dbReference type="Pfam" id="PF08386">
    <property type="entry name" value="Abhydrolase_4"/>
    <property type="match status" value="1"/>
</dbReference>
<dbReference type="AlphaFoldDB" id="A0A4R2QXP5"/>
<organism evidence="8 9">
    <name type="scientific">Tamaricihabitans halophyticus</name>
    <dbReference type="NCBI Taxonomy" id="1262583"/>
    <lineage>
        <taxon>Bacteria</taxon>
        <taxon>Bacillati</taxon>
        <taxon>Actinomycetota</taxon>
        <taxon>Actinomycetes</taxon>
        <taxon>Pseudonocardiales</taxon>
        <taxon>Pseudonocardiaceae</taxon>
        <taxon>Tamaricihabitans</taxon>
    </lineage>
</organism>
<evidence type="ECO:0000256" key="5">
    <source>
        <dbReference type="SAM" id="SignalP"/>
    </source>
</evidence>
<dbReference type="GO" id="GO:0016787">
    <property type="term" value="F:hydrolase activity"/>
    <property type="evidence" value="ECO:0007669"/>
    <property type="project" value="UniProtKB-KW"/>
</dbReference>
<accession>A0A4R2QXP5</accession>
<keyword evidence="2 5" id="KW-0732">Signal</keyword>
<dbReference type="SUPFAM" id="SSF53474">
    <property type="entry name" value="alpha/beta-Hydrolases"/>
    <property type="match status" value="1"/>
</dbReference>
<feature type="domain" description="AB hydrolase-1" evidence="6">
    <location>
        <begin position="96"/>
        <end position="289"/>
    </location>
</feature>
<dbReference type="Gene3D" id="3.40.50.1820">
    <property type="entry name" value="alpha/beta hydrolase"/>
    <property type="match status" value="1"/>
</dbReference>
<dbReference type="InterPro" id="IPR000073">
    <property type="entry name" value="AB_hydrolase_1"/>
</dbReference>
<proteinExistence type="inferred from homology"/>
<feature type="region of interest" description="Disordered" evidence="4">
    <location>
        <begin position="339"/>
        <end position="361"/>
    </location>
</feature>
<gene>
    <name evidence="8" type="ORF">EV191_102181</name>
</gene>
<dbReference type="PROSITE" id="PS51257">
    <property type="entry name" value="PROKAR_LIPOPROTEIN"/>
    <property type="match status" value="1"/>
</dbReference>
<reference evidence="8 9" key="1">
    <citation type="submission" date="2019-03" db="EMBL/GenBank/DDBJ databases">
        <title>Genomic Encyclopedia of Type Strains, Phase IV (KMG-IV): sequencing the most valuable type-strain genomes for metagenomic binning, comparative biology and taxonomic classification.</title>
        <authorList>
            <person name="Goeker M."/>
        </authorList>
    </citation>
    <scope>NUCLEOTIDE SEQUENCE [LARGE SCALE GENOMIC DNA]</scope>
    <source>
        <strain evidence="8 9">DSM 45765</strain>
    </source>
</reference>
<dbReference type="EMBL" id="SLXQ01000002">
    <property type="protein sequence ID" value="TCP54970.1"/>
    <property type="molecule type" value="Genomic_DNA"/>
</dbReference>
<evidence type="ECO:0000259" key="7">
    <source>
        <dbReference type="Pfam" id="PF08386"/>
    </source>
</evidence>
<dbReference type="Proteomes" id="UP000294911">
    <property type="component" value="Unassembled WGS sequence"/>
</dbReference>
<feature type="signal peptide" evidence="5">
    <location>
        <begin position="1"/>
        <end position="19"/>
    </location>
</feature>
<feature type="chain" id="PRO_5020235763" evidence="5">
    <location>
        <begin position="20"/>
        <end position="504"/>
    </location>
</feature>
<dbReference type="OrthoDB" id="4006962at2"/>
<evidence type="ECO:0000313" key="9">
    <source>
        <dbReference type="Proteomes" id="UP000294911"/>
    </source>
</evidence>
<dbReference type="InterPro" id="IPR013595">
    <property type="entry name" value="Pept_S33_TAP-like_C"/>
</dbReference>
<comment type="similarity">
    <text evidence="1">Belongs to the peptidase S33 family.</text>
</comment>
<comment type="caution">
    <text evidence="8">The sequence shown here is derived from an EMBL/GenBank/DDBJ whole genome shotgun (WGS) entry which is preliminary data.</text>
</comment>
<evidence type="ECO:0000313" key="8">
    <source>
        <dbReference type="EMBL" id="TCP54970.1"/>
    </source>
</evidence>
<protein>
    <submittedName>
        <fullName evidence="8">TAP-like protein</fullName>
    </submittedName>
</protein>
<name>A0A4R2QXP5_9PSEU</name>
<evidence type="ECO:0000256" key="3">
    <source>
        <dbReference type="ARBA" id="ARBA00022801"/>
    </source>
</evidence>
<feature type="domain" description="Peptidase S33 tripeptidyl aminopeptidase-like C-terminal" evidence="7">
    <location>
        <begin position="410"/>
        <end position="498"/>
    </location>
</feature>
<dbReference type="InterPro" id="IPR029058">
    <property type="entry name" value="AB_hydrolase_fold"/>
</dbReference>
<sequence length="504" mass="53324">MRVGLLAVIPALVLGVACADAVPAYRPSVTGSATQVQLAAKTSALDWKPCADTPDDERLACARLTVPVDWADPAGDTMELAVVRRVPKDAGASKGALVYLPAGPGSSGVDTLASDGLINKMFSQAVQENFELISIDPRGTQRSSGVTCSARLAGELDTPDSAKRFDDMLAANAELGADCRNRTGPVFDHLDSTNTARDIELLRTELDEDKLSFYGLSYGTVYGQMYAELFGSRIRAMVLDANVDHSVSAEQATVSAVRAGQRSFDEFVAWCAEDKTCALRGDDVRETVAQLFDRAERGELADPDDPTRRLTENDVASAIIAPLTKPAVQETADAIARLAGRSAKPRGETGAVDGGASEPGVPETVPVPIAIYCADFAMDVPSYADYARIHARAAATAPDTRVSPHTPPWLCLNWPAETTNPQHRLDAPDAPPIVVLNSRFDASTPHEGAANVAEQLASGVLVTYEGMGHGAANRTVCVTNVLDEYYLNLAAPRDGTSCPAAKLG</sequence>
<evidence type="ECO:0000256" key="4">
    <source>
        <dbReference type="SAM" id="MobiDB-lite"/>
    </source>
</evidence>
<dbReference type="PANTHER" id="PTHR43248">
    <property type="entry name" value="2-SUCCINYL-6-HYDROXY-2,4-CYCLOHEXADIENE-1-CARBOXYLATE SYNTHASE"/>
    <property type="match status" value="1"/>
</dbReference>
<evidence type="ECO:0000256" key="2">
    <source>
        <dbReference type="ARBA" id="ARBA00022729"/>
    </source>
</evidence>
<keyword evidence="9" id="KW-1185">Reference proteome</keyword>
<evidence type="ECO:0000259" key="6">
    <source>
        <dbReference type="Pfam" id="PF00561"/>
    </source>
</evidence>
<dbReference type="PANTHER" id="PTHR43248:SF29">
    <property type="entry name" value="TRIPEPTIDYL AMINOPEPTIDASE"/>
    <property type="match status" value="1"/>
</dbReference>
<dbReference type="InterPro" id="IPR051601">
    <property type="entry name" value="Serine_prot/Carboxylest_S33"/>
</dbReference>